<evidence type="ECO:0000313" key="1">
    <source>
        <dbReference type="EMBL" id="RCW50820.1"/>
    </source>
</evidence>
<reference evidence="1 2" key="1">
    <citation type="submission" date="2018-07" db="EMBL/GenBank/DDBJ databases">
        <title>Genomic Encyclopedia of Type Strains, Phase III (KMG-III): the genomes of soil and plant-associated and newly described type strains.</title>
        <authorList>
            <person name="Whitman W."/>
        </authorList>
    </citation>
    <scope>NUCLEOTIDE SEQUENCE [LARGE SCALE GENOMIC DNA]</scope>
    <source>
        <strain evidence="1 2">CECT 7506</strain>
    </source>
</reference>
<proteinExistence type="predicted"/>
<dbReference type="Proteomes" id="UP000252415">
    <property type="component" value="Unassembled WGS sequence"/>
</dbReference>
<accession>A0A368WAC0</accession>
<dbReference type="EMBL" id="QPJD01000002">
    <property type="protein sequence ID" value="RCW50820.1"/>
    <property type="molecule type" value="Genomic_DNA"/>
</dbReference>
<dbReference type="InterPro" id="IPR018652">
    <property type="entry name" value="DUF2082_NA-bd_Znr"/>
</dbReference>
<dbReference type="RefSeq" id="WP_114378351.1">
    <property type="nucleotide sequence ID" value="NZ_QPJD01000002.1"/>
</dbReference>
<keyword evidence="2" id="KW-1185">Reference proteome</keyword>
<gene>
    <name evidence="1" type="ORF">DFP97_10212</name>
</gene>
<name>A0A368WAC0_9BACL</name>
<dbReference type="AlphaFoldDB" id="A0A368WAC0"/>
<evidence type="ECO:0000313" key="2">
    <source>
        <dbReference type="Proteomes" id="UP000252415"/>
    </source>
</evidence>
<dbReference type="Pfam" id="PF09855">
    <property type="entry name" value="Zn_ribbon_13"/>
    <property type="match status" value="1"/>
</dbReference>
<organism evidence="1 2">
    <name type="scientific">Paenibacillus prosopidis</name>
    <dbReference type="NCBI Taxonomy" id="630520"/>
    <lineage>
        <taxon>Bacteria</taxon>
        <taxon>Bacillati</taxon>
        <taxon>Bacillota</taxon>
        <taxon>Bacilli</taxon>
        <taxon>Bacillales</taxon>
        <taxon>Paenibacillaceae</taxon>
        <taxon>Paenibacillus</taxon>
    </lineage>
</organism>
<dbReference type="OrthoDB" id="6293663at2"/>
<protein>
    <submittedName>
        <fullName evidence="1">Putative nucleic-acid-binding Zn-ribbon protein</fullName>
    </submittedName>
</protein>
<comment type="caution">
    <text evidence="1">The sequence shown here is derived from an EMBL/GenBank/DDBJ whole genome shotgun (WGS) entry which is preliminary data.</text>
</comment>
<sequence length="117" mass="13407">MIECPWCSSQVVLDNQVCPECKHEVLPEHLDTSITSQDSDQLEYEVDKNDLSLEDRIANQFKCSKCGHDECDINEVAMNGTGLSKIFDIEYHHFLYVSCMQCGFVEIYNPNILNGKR</sequence>